<protein>
    <submittedName>
        <fullName evidence="5">ABC transporter ATP-binding protein</fullName>
    </submittedName>
</protein>
<sequence length="256" mass="27151">MSGYVLEARGVGVRFGGVRALTGVDLGVRAGEVCGLIGPNGAGKTTLFDVLSGIRRPDQGRMLLDGVDITRRSPVWRARHGMRRTFQRQQLFGQLSVADNLLVAQEWRGGGGGLAADLVAFPARRSRERARRERGERVLAGCGIGALGASYAGGLPVGQARMVELARAVADPPRVLLLDEPASGMSAPERERLAAVVRRLAREEGCAVLLVEHNVAFVMDLCERVAVLDLGAVLAEGPPGEVRANPAVREAYLGTA</sequence>
<dbReference type="GO" id="GO:0005886">
    <property type="term" value="C:plasma membrane"/>
    <property type="evidence" value="ECO:0007669"/>
    <property type="project" value="TreeGrafter"/>
</dbReference>
<evidence type="ECO:0000256" key="2">
    <source>
        <dbReference type="ARBA" id="ARBA00022741"/>
    </source>
</evidence>
<evidence type="ECO:0000256" key="1">
    <source>
        <dbReference type="ARBA" id="ARBA00022448"/>
    </source>
</evidence>
<keyword evidence="1" id="KW-0813">Transport</keyword>
<dbReference type="GO" id="GO:0015192">
    <property type="term" value="F:L-phenylalanine transmembrane transporter activity"/>
    <property type="evidence" value="ECO:0007669"/>
    <property type="project" value="TreeGrafter"/>
</dbReference>
<dbReference type="PANTHER" id="PTHR45772">
    <property type="entry name" value="CONSERVED COMPONENT OF ABC TRANSPORTER FOR NATURAL AMINO ACIDS-RELATED"/>
    <property type="match status" value="1"/>
</dbReference>
<dbReference type="CDD" id="cd03219">
    <property type="entry name" value="ABC_Mj1267_LivG_branched"/>
    <property type="match status" value="1"/>
</dbReference>
<dbReference type="InterPro" id="IPR003593">
    <property type="entry name" value="AAA+_ATPase"/>
</dbReference>
<dbReference type="EMBL" id="MEHK01000001">
    <property type="protein sequence ID" value="OEJ34472.1"/>
    <property type="molecule type" value="Genomic_DNA"/>
</dbReference>
<keyword evidence="3 5" id="KW-0067">ATP-binding</keyword>
<dbReference type="PROSITE" id="PS50893">
    <property type="entry name" value="ABC_TRANSPORTER_2"/>
    <property type="match status" value="1"/>
</dbReference>
<dbReference type="SUPFAM" id="SSF52540">
    <property type="entry name" value="P-loop containing nucleoside triphosphate hydrolases"/>
    <property type="match status" value="1"/>
</dbReference>
<dbReference type="GO" id="GO:0015188">
    <property type="term" value="F:L-isoleucine transmembrane transporter activity"/>
    <property type="evidence" value="ECO:0007669"/>
    <property type="project" value="TreeGrafter"/>
</dbReference>
<dbReference type="Pfam" id="PF00005">
    <property type="entry name" value="ABC_tran"/>
    <property type="match status" value="1"/>
</dbReference>
<dbReference type="Pfam" id="PF12399">
    <property type="entry name" value="BCA_ABC_TP_C"/>
    <property type="match status" value="1"/>
</dbReference>
<dbReference type="PANTHER" id="PTHR45772:SF7">
    <property type="entry name" value="AMINO ACID ABC TRANSPORTER ATP-BINDING PROTEIN"/>
    <property type="match status" value="1"/>
</dbReference>
<dbReference type="GO" id="GO:0042941">
    <property type="term" value="P:D-alanine transmembrane transport"/>
    <property type="evidence" value="ECO:0007669"/>
    <property type="project" value="TreeGrafter"/>
</dbReference>
<dbReference type="RefSeq" id="WP_069922663.1">
    <property type="nucleotide sequence ID" value="NZ_MEHK01000001.1"/>
</dbReference>
<dbReference type="AlphaFoldDB" id="A0A1E5PYK1"/>
<dbReference type="GO" id="GO:0015808">
    <property type="term" value="P:L-alanine transport"/>
    <property type="evidence" value="ECO:0007669"/>
    <property type="project" value="TreeGrafter"/>
</dbReference>
<evidence type="ECO:0000313" key="5">
    <source>
        <dbReference type="EMBL" id="OEJ34472.1"/>
    </source>
</evidence>
<dbReference type="GO" id="GO:1903805">
    <property type="term" value="P:L-valine import across plasma membrane"/>
    <property type="evidence" value="ECO:0007669"/>
    <property type="project" value="TreeGrafter"/>
</dbReference>
<gene>
    <name evidence="5" type="ORF">BGK67_26860</name>
</gene>
<dbReference type="InterPro" id="IPR032823">
    <property type="entry name" value="BCA_ABC_TP_C"/>
</dbReference>
<keyword evidence="2" id="KW-0547">Nucleotide-binding</keyword>
<dbReference type="Gene3D" id="3.40.50.300">
    <property type="entry name" value="P-loop containing nucleotide triphosphate hydrolases"/>
    <property type="match status" value="1"/>
</dbReference>
<dbReference type="GO" id="GO:0005524">
    <property type="term" value="F:ATP binding"/>
    <property type="evidence" value="ECO:0007669"/>
    <property type="project" value="UniProtKB-KW"/>
</dbReference>
<dbReference type="GO" id="GO:0016887">
    <property type="term" value="F:ATP hydrolysis activity"/>
    <property type="evidence" value="ECO:0007669"/>
    <property type="project" value="InterPro"/>
</dbReference>
<evidence type="ECO:0000256" key="3">
    <source>
        <dbReference type="ARBA" id="ARBA00022840"/>
    </source>
</evidence>
<evidence type="ECO:0000313" key="6">
    <source>
        <dbReference type="Proteomes" id="UP000095705"/>
    </source>
</evidence>
<feature type="domain" description="ABC transporter" evidence="4">
    <location>
        <begin position="6"/>
        <end position="255"/>
    </location>
</feature>
<dbReference type="InterPro" id="IPR051120">
    <property type="entry name" value="ABC_AA/LPS_Transport"/>
</dbReference>
<proteinExistence type="predicted"/>
<dbReference type="STRING" id="36818.BGK67_26860"/>
<organism evidence="5 6">
    <name type="scientific">Streptomyces subrutilus</name>
    <dbReference type="NCBI Taxonomy" id="36818"/>
    <lineage>
        <taxon>Bacteria</taxon>
        <taxon>Bacillati</taxon>
        <taxon>Actinomycetota</taxon>
        <taxon>Actinomycetes</taxon>
        <taxon>Kitasatosporales</taxon>
        <taxon>Streptomycetaceae</taxon>
        <taxon>Streptomyces</taxon>
    </lineage>
</organism>
<dbReference type="SMART" id="SM00382">
    <property type="entry name" value="AAA"/>
    <property type="match status" value="1"/>
</dbReference>
<reference evidence="5 6" key="1">
    <citation type="submission" date="2016-08" db="EMBL/GenBank/DDBJ databases">
        <title>The complete genome of Streptomyces subrutilus 10-1-1.</title>
        <authorList>
            <person name="Chen X."/>
        </authorList>
    </citation>
    <scope>NUCLEOTIDE SEQUENCE [LARGE SCALE GENOMIC DNA]</scope>
    <source>
        <strain evidence="5 6">10-1-1</strain>
    </source>
</reference>
<keyword evidence="6" id="KW-1185">Reference proteome</keyword>
<dbReference type="GO" id="GO:1903806">
    <property type="term" value="P:L-isoleucine import across plasma membrane"/>
    <property type="evidence" value="ECO:0007669"/>
    <property type="project" value="TreeGrafter"/>
</dbReference>
<comment type="caution">
    <text evidence="5">The sequence shown here is derived from an EMBL/GenBank/DDBJ whole genome shotgun (WGS) entry which is preliminary data.</text>
</comment>
<name>A0A1E5PYK1_9ACTN</name>
<accession>A0A1E5PYK1</accession>
<dbReference type="GO" id="GO:0005304">
    <property type="term" value="F:L-valine transmembrane transporter activity"/>
    <property type="evidence" value="ECO:0007669"/>
    <property type="project" value="TreeGrafter"/>
</dbReference>
<evidence type="ECO:0000259" key="4">
    <source>
        <dbReference type="PROSITE" id="PS50893"/>
    </source>
</evidence>
<dbReference type="Proteomes" id="UP000095705">
    <property type="component" value="Unassembled WGS sequence"/>
</dbReference>
<dbReference type="InterPro" id="IPR027417">
    <property type="entry name" value="P-loop_NTPase"/>
</dbReference>
<dbReference type="InterPro" id="IPR003439">
    <property type="entry name" value="ABC_transporter-like_ATP-bd"/>
</dbReference>
<dbReference type="OrthoDB" id="9805514at2"/>